<dbReference type="GO" id="GO:0008773">
    <property type="term" value="F:[protein-PII] uridylyltransferase activity"/>
    <property type="evidence" value="ECO:0007669"/>
    <property type="project" value="InterPro"/>
</dbReference>
<dbReference type="EMBL" id="SJLL01000258">
    <property type="protein sequence ID" value="TYK95299.1"/>
    <property type="molecule type" value="Genomic_DNA"/>
</dbReference>
<gene>
    <name evidence="3" type="ORF">E0F66_11230</name>
</gene>
<dbReference type="OrthoDB" id="9805698at2"/>
<accession>A0A5S4THC6</accession>
<proteinExistence type="predicted"/>
<sequence>PKRGAKAFRIQPRAEIRNALSNRFSVIEVEGLDRPGLLSEITGTLSDLSLDIASAHITTFGEKVIDTFYVTDLTNQKIENQSRLKTIRERLIATLDGSQAARGKTKAAAE</sequence>
<dbReference type="InterPro" id="IPR010043">
    <property type="entry name" value="UTase/UR"/>
</dbReference>
<dbReference type="PROSITE" id="PS51671">
    <property type="entry name" value="ACT"/>
    <property type="match status" value="1"/>
</dbReference>
<dbReference type="CDD" id="cd04899">
    <property type="entry name" value="ACT_ACR-UUR-like_2"/>
    <property type="match status" value="1"/>
</dbReference>
<dbReference type="PANTHER" id="PTHR47320">
    <property type="entry name" value="BIFUNCTIONAL URIDYLYLTRANSFERASE/URIDYLYL-REMOVING ENZYME"/>
    <property type="match status" value="1"/>
</dbReference>
<dbReference type="Proteomes" id="UP000324058">
    <property type="component" value="Unassembled WGS sequence"/>
</dbReference>
<dbReference type="GO" id="GO:0016787">
    <property type="term" value="F:hydrolase activity"/>
    <property type="evidence" value="ECO:0007669"/>
    <property type="project" value="UniProtKB-KW"/>
</dbReference>
<evidence type="ECO:0000259" key="2">
    <source>
        <dbReference type="PROSITE" id="PS51671"/>
    </source>
</evidence>
<comment type="caution">
    <text evidence="3">The sequence shown here is derived from an EMBL/GenBank/DDBJ whole genome shotgun (WGS) entry which is preliminary data.</text>
</comment>
<feature type="domain" description="ACT" evidence="2">
    <location>
        <begin position="26"/>
        <end position="106"/>
    </location>
</feature>
<dbReference type="Pfam" id="PF01842">
    <property type="entry name" value="ACT"/>
    <property type="match status" value="1"/>
</dbReference>
<organism evidence="3 4">
    <name type="scientific">Streptococcus pyogenes</name>
    <dbReference type="NCBI Taxonomy" id="1314"/>
    <lineage>
        <taxon>Bacteria</taxon>
        <taxon>Bacillati</taxon>
        <taxon>Bacillota</taxon>
        <taxon>Bacilli</taxon>
        <taxon>Lactobacillales</taxon>
        <taxon>Streptococcaceae</taxon>
        <taxon>Streptococcus</taxon>
    </lineage>
</organism>
<reference evidence="3 4" key="1">
    <citation type="submission" date="2019-02" db="EMBL/GenBank/DDBJ databases">
        <title>Novel genomic isolates of S. pyogenes and S. dysgalactiae subsp. equisimilis associated to necrotising fasciitis (NSTI).</title>
        <authorList>
            <person name="Barrantes I."/>
        </authorList>
    </citation>
    <scope>NUCLEOTIDE SEQUENCE [LARGE SCALE GENOMIC DNA]</scope>
    <source>
        <strain evidence="3 4">SPY2028</strain>
    </source>
</reference>
<evidence type="ECO:0000313" key="4">
    <source>
        <dbReference type="Proteomes" id="UP000324058"/>
    </source>
</evidence>
<feature type="non-terminal residue" evidence="3">
    <location>
        <position position="1"/>
    </location>
</feature>
<name>A0A5S4THC6_STRPY</name>
<dbReference type="InterPro" id="IPR002912">
    <property type="entry name" value="ACT_dom"/>
</dbReference>
<evidence type="ECO:0000256" key="1">
    <source>
        <dbReference type="ARBA" id="ARBA00022801"/>
    </source>
</evidence>
<protein>
    <submittedName>
        <fullName evidence="3">ACT domain-containing protein</fullName>
    </submittedName>
</protein>
<dbReference type="AlphaFoldDB" id="A0A5S4THC6"/>
<dbReference type="PANTHER" id="PTHR47320:SF1">
    <property type="entry name" value="BIFUNCTIONAL URIDYLYLTRANSFERASE_URIDYLYL-REMOVING ENZYME"/>
    <property type="match status" value="1"/>
</dbReference>
<keyword evidence="1" id="KW-0378">Hydrolase</keyword>
<dbReference type="InterPro" id="IPR045865">
    <property type="entry name" value="ACT-like_dom_sf"/>
</dbReference>
<dbReference type="SUPFAM" id="SSF55021">
    <property type="entry name" value="ACT-like"/>
    <property type="match status" value="1"/>
</dbReference>
<evidence type="ECO:0000313" key="3">
    <source>
        <dbReference type="EMBL" id="TYK95299.1"/>
    </source>
</evidence>
<dbReference type="Gene3D" id="3.30.70.260">
    <property type="match status" value="1"/>
</dbReference>